<dbReference type="EnsemblPlants" id="TraesCS5B02G133100.1">
    <property type="protein sequence ID" value="TraesCS5B02G133100.1.cds1"/>
    <property type="gene ID" value="TraesCS5B02G133100"/>
</dbReference>
<dbReference type="Gramene" id="TraesLDM5B03G02861410.1">
    <property type="protein sequence ID" value="TraesLDM5B03G02861410.1.CDS1"/>
    <property type="gene ID" value="TraesLDM5B03G02861410"/>
</dbReference>
<feature type="region of interest" description="Disordered" evidence="1">
    <location>
        <begin position="51"/>
        <end position="73"/>
    </location>
</feature>
<evidence type="ECO:0000313" key="2">
    <source>
        <dbReference type="EnsemblPlants" id="TraesCS5B02G133100.1.cds1"/>
    </source>
</evidence>
<dbReference type="Gramene" id="TraesSYM7B03G04161870.1">
    <property type="protein sequence ID" value="TraesSYM7B03G04161870.1.CDS1"/>
    <property type="gene ID" value="TraesSYM7B03G04161870"/>
</dbReference>
<keyword evidence="3" id="KW-1185">Reference proteome</keyword>
<protein>
    <submittedName>
        <fullName evidence="2">Uncharacterized protein</fullName>
    </submittedName>
</protein>
<dbReference type="Gramene" id="TraesCS5B03G0367600.1">
    <property type="protein sequence ID" value="TraesCS5B03G0367600.1.CDS1"/>
    <property type="gene ID" value="TraesCS5B03G0367600"/>
</dbReference>
<dbReference type="Proteomes" id="UP000019116">
    <property type="component" value="Chromosome 5B"/>
</dbReference>
<evidence type="ECO:0000256" key="1">
    <source>
        <dbReference type="SAM" id="MobiDB-lite"/>
    </source>
</evidence>
<reference evidence="2" key="2">
    <citation type="submission" date="2018-10" db="UniProtKB">
        <authorList>
            <consortium name="EnsemblPlants"/>
        </authorList>
    </citation>
    <scope>IDENTIFICATION</scope>
</reference>
<dbReference type="Gramene" id="TraesMAC5B03G02858600.1">
    <property type="protein sequence ID" value="TraesMAC5B03G02858600.1.CDS1"/>
    <property type="gene ID" value="TraesMAC5B03G02858600"/>
</dbReference>
<dbReference type="AlphaFoldDB" id="A0A3B6LHP7"/>
<sequence length="150" mass="16035">MTYRCRSAASGLPPLASPWLRSSDSLGLASSCIVVVAIVQPPRASRTTAFVGGLGPRTAGSEGEPRGGTDFDLRGCRGRSGFVPEIQRRGDHRGCVGRGLEAPRSNVVLLLSLFGNHGSAADVVRRRMVRRGAGPGRRRRWDWEAARQGA</sequence>
<dbReference type="Gramene" id="TraesROB_scaffold_018373_01G000100.1">
    <property type="protein sequence ID" value="TraesROB_scaffold_018373_01G000100.1"/>
    <property type="gene ID" value="TraesROB_scaffold_018373_01G000100"/>
</dbReference>
<dbReference type="Gramene" id="TraesJUL5B03G02880350.1">
    <property type="protein sequence ID" value="TraesJUL5B03G02880350.1.CDS1"/>
    <property type="gene ID" value="TraesJUL5B03G02880350"/>
</dbReference>
<dbReference type="PaxDb" id="4565-Traes_5BL_A70B27C23.1"/>
<dbReference type="Gramene" id="TraesCLE_scaffold_007501_01G000200.1">
    <property type="protein sequence ID" value="TraesCLE_scaffold_007501_01G000200.1"/>
    <property type="gene ID" value="TraesCLE_scaffold_007501_01G000200"/>
</dbReference>
<accession>A0A3B6LHP7</accession>
<dbReference type="Gramene" id="TraesNOR5B03G02886090.1">
    <property type="protein sequence ID" value="TraesNOR5B03G02886090.1.CDS1"/>
    <property type="gene ID" value="TraesNOR5B03G02886090"/>
</dbReference>
<feature type="compositionally biased region" description="Basic and acidic residues" evidence="1">
    <location>
        <begin position="63"/>
        <end position="73"/>
    </location>
</feature>
<dbReference type="Gramene" id="TraesCAD_scaffold_020209_01G000100.1">
    <property type="protein sequence ID" value="TraesCAD_scaffold_020209_01G000100.1"/>
    <property type="gene ID" value="TraesCAD_scaffold_020209_01G000100"/>
</dbReference>
<reference evidence="2" key="1">
    <citation type="submission" date="2018-08" db="EMBL/GenBank/DDBJ databases">
        <authorList>
            <person name="Rossello M."/>
        </authorList>
    </citation>
    <scope>NUCLEOTIDE SEQUENCE [LARGE SCALE GENOMIC DNA]</scope>
    <source>
        <strain evidence="2">cv. Chinese Spring</strain>
    </source>
</reference>
<organism evidence="2">
    <name type="scientific">Triticum aestivum</name>
    <name type="common">Wheat</name>
    <dbReference type="NCBI Taxonomy" id="4565"/>
    <lineage>
        <taxon>Eukaryota</taxon>
        <taxon>Viridiplantae</taxon>
        <taxon>Streptophyta</taxon>
        <taxon>Embryophyta</taxon>
        <taxon>Tracheophyta</taxon>
        <taxon>Spermatophyta</taxon>
        <taxon>Magnoliopsida</taxon>
        <taxon>Liliopsida</taxon>
        <taxon>Poales</taxon>
        <taxon>Poaceae</taxon>
        <taxon>BOP clade</taxon>
        <taxon>Pooideae</taxon>
        <taxon>Triticodae</taxon>
        <taxon>Triticeae</taxon>
        <taxon>Triticinae</taxon>
        <taxon>Triticum</taxon>
    </lineage>
</organism>
<dbReference type="Gramene" id="TraesCS5B02G133100.1">
    <property type="protein sequence ID" value="TraesCS5B02G133100.1.cds1"/>
    <property type="gene ID" value="TraesCS5B02G133100"/>
</dbReference>
<dbReference type="Gramene" id="TraesSTA5B03G02851160.1">
    <property type="protein sequence ID" value="TraesSTA5B03G02851160.1.CDS1"/>
    <property type="gene ID" value="TraesSTA5B03G02851160"/>
</dbReference>
<evidence type="ECO:0000313" key="3">
    <source>
        <dbReference type="Proteomes" id="UP000019116"/>
    </source>
</evidence>
<name>A0A3B6LHP7_WHEAT</name>
<dbReference type="Gramene" id="TraesWEE_scaffold_008485_01G000200.1">
    <property type="protein sequence ID" value="TraesWEE_scaffold_008485_01G000200.1"/>
    <property type="gene ID" value="TraesWEE_scaffold_008485_01G000200"/>
</dbReference>
<dbReference type="Gramene" id="TraesARI7B03G04178960.1">
    <property type="protein sequence ID" value="TraesARI7B03G04178960.1.CDS1"/>
    <property type="gene ID" value="TraesARI7B03G04178960"/>
</dbReference>
<dbReference type="Gramene" id="TraesRN5B0100367700.1">
    <property type="protein sequence ID" value="TraesRN5B0100367700.1"/>
    <property type="gene ID" value="TraesRN5B0100367700"/>
</dbReference>
<proteinExistence type="predicted"/>
<dbReference type="Gramene" id="TraesJAG5B03G02857690.1">
    <property type="protein sequence ID" value="TraesJAG5B03G02857690.1.CDS1"/>
    <property type="gene ID" value="TraesJAG5B03G02857690"/>
</dbReference>
<dbReference type="Gramene" id="TraesLAC5B03G02812630.1">
    <property type="protein sequence ID" value="TraesLAC5B03G02812630.1.CDS1"/>
    <property type="gene ID" value="TraesLAC5B03G02812630"/>
</dbReference>